<proteinExistence type="predicted"/>
<organism evidence="1">
    <name type="scientific">gut metagenome</name>
    <dbReference type="NCBI Taxonomy" id="749906"/>
    <lineage>
        <taxon>unclassified sequences</taxon>
        <taxon>metagenomes</taxon>
        <taxon>organismal metagenomes</taxon>
    </lineage>
</organism>
<protein>
    <submittedName>
        <fullName evidence="1">Uncharacterized protein</fullName>
    </submittedName>
</protein>
<sequence>MYHAYSVCNGYCGRADVQLFPVNPDFSACRLFHTEQHFHQGRFTGPVLAHQSVDFSPFHEKVHILIGRYAVGIYLGYILHLYSIFLCHEKLLQFLLASFPSPLKTVFRF</sequence>
<comment type="caution">
    <text evidence="1">The sequence shown here is derived from an EMBL/GenBank/DDBJ whole genome shotgun (WGS) entry which is preliminary data.</text>
</comment>
<gene>
    <name evidence="1" type="ORF">EVA_09832</name>
</gene>
<dbReference type="AlphaFoldDB" id="J9G4E5"/>
<name>J9G4E5_9ZZZZ</name>
<reference evidence="1" key="1">
    <citation type="journal article" date="2012" name="PLoS ONE">
        <title>Gene sets for utilization of primary and secondary nutrition supplies in the distal gut of endangered iberian lynx.</title>
        <authorList>
            <person name="Alcaide M."/>
            <person name="Messina E."/>
            <person name="Richter M."/>
            <person name="Bargiela R."/>
            <person name="Peplies J."/>
            <person name="Huws S.A."/>
            <person name="Newbold C.J."/>
            <person name="Golyshin P.N."/>
            <person name="Simon M.A."/>
            <person name="Lopez G."/>
            <person name="Yakimov M.M."/>
            <person name="Ferrer M."/>
        </authorList>
    </citation>
    <scope>NUCLEOTIDE SEQUENCE</scope>
</reference>
<accession>J9G4E5</accession>
<dbReference type="EMBL" id="AMCI01002699">
    <property type="protein sequence ID" value="EJX02062.1"/>
    <property type="molecule type" value="Genomic_DNA"/>
</dbReference>
<evidence type="ECO:0000313" key="1">
    <source>
        <dbReference type="EMBL" id="EJX02062.1"/>
    </source>
</evidence>